<dbReference type="Gene3D" id="1.20.120.1750">
    <property type="match status" value="1"/>
</dbReference>
<dbReference type="GO" id="GO:0061630">
    <property type="term" value="F:ubiquitin protein ligase activity"/>
    <property type="evidence" value="ECO:0007669"/>
    <property type="project" value="UniProtKB-EC"/>
</dbReference>
<evidence type="ECO:0000313" key="11">
    <source>
        <dbReference type="EMBL" id="JAP54413.1"/>
    </source>
</evidence>
<keyword evidence="4" id="KW-0808">Transferase</keyword>
<dbReference type="InterPro" id="IPR047548">
    <property type="entry name" value="Rcat_RBR_RNF14"/>
</dbReference>
<evidence type="ECO:0000256" key="5">
    <source>
        <dbReference type="ARBA" id="ARBA00022723"/>
    </source>
</evidence>
<dbReference type="Pfam" id="PF22191">
    <property type="entry name" value="IBR_1"/>
    <property type="match status" value="1"/>
</dbReference>
<dbReference type="PANTHER" id="PTHR11685">
    <property type="entry name" value="RBR FAMILY RING FINGER AND IBR DOMAIN-CONTAINING"/>
    <property type="match status" value="1"/>
</dbReference>
<comment type="pathway">
    <text evidence="2">Protein modification; protein ubiquitination.</text>
</comment>
<evidence type="ECO:0000256" key="1">
    <source>
        <dbReference type="ARBA" id="ARBA00001798"/>
    </source>
</evidence>
<accession>A0A0X3PR53</accession>
<dbReference type="InterPro" id="IPR044066">
    <property type="entry name" value="TRIAD_supradom"/>
</dbReference>
<dbReference type="InterPro" id="IPR002867">
    <property type="entry name" value="IBR_dom"/>
</dbReference>
<dbReference type="SUPFAM" id="SSF57850">
    <property type="entry name" value="RING/U-box"/>
    <property type="match status" value="2"/>
</dbReference>
<proteinExistence type="predicted"/>
<evidence type="ECO:0000256" key="3">
    <source>
        <dbReference type="ARBA" id="ARBA00012251"/>
    </source>
</evidence>
<dbReference type="GO" id="GO:0008270">
    <property type="term" value="F:zinc ion binding"/>
    <property type="evidence" value="ECO:0007669"/>
    <property type="project" value="UniProtKB-KW"/>
</dbReference>
<evidence type="ECO:0000256" key="6">
    <source>
        <dbReference type="ARBA" id="ARBA00022737"/>
    </source>
</evidence>
<gene>
    <name evidence="11" type="primary">RNF14</name>
    <name evidence="11" type="ORF">TR161719</name>
</gene>
<evidence type="ECO:0000256" key="7">
    <source>
        <dbReference type="ARBA" id="ARBA00022771"/>
    </source>
</evidence>
<dbReference type="EMBL" id="GEEE01008812">
    <property type="protein sequence ID" value="JAP54413.1"/>
    <property type="molecule type" value="Transcribed_RNA"/>
</dbReference>
<protein>
    <recommendedName>
        <fullName evidence="3">RBR-type E3 ubiquitin transferase</fullName>
        <ecNumber evidence="3">2.3.2.31</ecNumber>
    </recommendedName>
</protein>
<keyword evidence="7" id="KW-0863">Zinc-finger</keyword>
<name>A0A0X3PR53_SCHSO</name>
<evidence type="ECO:0000256" key="4">
    <source>
        <dbReference type="ARBA" id="ARBA00022679"/>
    </source>
</evidence>
<keyword evidence="9" id="KW-0862">Zinc</keyword>
<dbReference type="PROSITE" id="PS51873">
    <property type="entry name" value="TRIAD"/>
    <property type="match status" value="1"/>
</dbReference>
<sequence length="143" mass="16368">VLLTKNSDRGICPSCRFHFCVRCRAAFHGDTPCRTGPLKDLSPNEVAEIFTRYQQAGDDGRAQMEIQYGKANLIQLIKDHEANEYIKKACKRCPNCHLAIQKTEGCNKMKCAGCKKNFCWRCLSILDDNSPYEHFPSRCQLYE</sequence>
<evidence type="ECO:0000256" key="2">
    <source>
        <dbReference type="ARBA" id="ARBA00004906"/>
    </source>
</evidence>
<comment type="catalytic activity">
    <reaction evidence="1">
        <text>[E2 ubiquitin-conjugating enzyme]-S-ubiquitinyl-L-cysteine + [acceptor protein]-L-lysine = [E2 ubiquitin-conjugating enzyme]-L-cysteine + [acceptor protein]-N(6)-ubiquitinyl-L-lysine.</text>
        <dbReference type="EC" id="2.3.2.31"/>
    </reaction>
</comment>
<dbReference type="GO" id="GO:0016567">
    <property type="term" value="P:protein ubiquitination"/>
    <property type="evidence" value="ECO:0007669"/>
    <property type="project" value="InterPro"/>
</dbReference>
<evidence type="ECO:0000259" key="10">
    <source>
        <dbReference type="PROSITE" id="PS51873"/>
    </source>
</evidence>
<evidence type="ECO:0000256" key="9">
    <source>
        <dbReference type="ARBA" id="ARBA00022833"/>
    </source>
</evidence>
<dbReference type="EC" id="2.3.2.31" evidence="3"/>
<evidence type="ECO:0000256" key="8">
    <source>
        <dbReference type="ARBA" id="ARBA00022786"/>
    </source>
</evidence>
<organism evidence="11">
    <name type="scientific">Schistocephalus solidus</name>
    <name type="common">Tapeworm</name>
    <dbReference type="NCBI Taxonomy" id="70667"/>
    <lineage>
        <taxon>Eukaryota</taxon>
        <taxon>Metazoa</taxon>
        <taxon>Spiralia</taxon>
        <taxon>Lophotrochozoa</taxon>
        <taxon>Platyhelminthes</taxon>
        <taxon>Cestoda</taxon>
        <taxon>Eucestoda</taxon>
        <taxon>Diphyllobothriidea</taxon>
        <taxon>Diphyllobothriidae</taxon>
        <taxon>Schistocephalus</taxon>
    </lineage>
</organism>
<feature type="domain" description="RING-type" evidence="10">
    <location>
        <begin position="1"/>
        <end position="143"/>
    </location>
</feature>
<keyword evidence="8" id="KW-0833">Ubl conjugation pathway</keyword>
<keyword evidence="5" id="KW-0479">Metal-binding</keyword>
<dbReference type="Gene3D" id="2.20.25.20">
    <property type="match status" value="1"/>
</dbReference>
<keyword evidence="6" id="KW-0677">Repeat</keyword>
<feature type="non-terminal residue" evidence="11">
    <location>
        <position position="1"/>
    </location>
</feature>
<dbReference type="CDD" id="cd20354">
    <property type="entry name" value="Rcat_RBR_RNF14"/>
    <property type="match status" value="1"/>
</dbReference>
<dbReference type="InterPro" id="IPR031127">
    <property type="entry name" value="E3_UB_ligase_RBR"/>
</dbReference>
<dbReference type="SMART" id="SM00647">
    <property type="entry name" value="IBR"/>
    <property type="match status" value="1"/>
</dbReference>
<dbReference type="AlphaFoldDB" id="A0A0X3PR53"/>
<reference evidence="11" key="1">
    <citation type="submission" date="2016-01" db="EMBL/GenBank/DDBJ databases">
        <title>Reference transcriptome for the parasite Schistocephalus solidus: insights into the molecular evolution of parasitism.</title>
        <authorList>
            <person name="Hebert F.O."/>
            <person name="Grambauer S."/>
            <person name="Barber I."/>
            <person name="Landry C.R."/>
            <person name="Aubin-Horth N."/>
        </authorList>
    </citation>
    <scope>NUCLEOTIDE SEQUENCE</scope>
</reference>